<protein>
    <submittedName>
        <fullName evidence="1">Uncharacterized protein</fullName>
    </submittedName>
</protein>
<gene>
    <name evidence="1" type="ORF">M404DRAFT_556043</name>
</gene>
<reference evidence="2" key="2">
    <citation type="submission" date="2015-01" db="EMBL/GenBank/DDBJ databases">
        <title>Evolutionary Origins and Diversification of the Mycorrhizal Mutualists.</title>
        <authorList>
            <consortium name="DOE Joint Genome Institute"/>
            <consortium name="Mycorrhizal Genomics Consortium"/>
            <person name="Kohler A."/>
            <person name="Kuo A."/>
            <person name="Nagy L.G."/>
            <person name="Floudas D."/>
            <person name="Copeland A."/>
            <person name="Barry K.W."/>
            <person name="Cichocki N."/>
            <person name="Veneault-Fourrey C."/>
            <person name="LaButti K."/>
            <person name="Lindquist E.A."/>
            <person name="Lipzen A."/>
            <person name="Lundell T."/>
            <person name="Morin E."/>
            <person name="Murat C."/>
            <person name="Riley R."/>
            <person name="Ohm R."/>
            <person name="Sun H."/>
            <person name="Tunlid A."/>
            <person name="Henrissat B."/>
            <person name="Grigoriev I.V."/>
            <person name="Hibbett D.S."/>
            <person name="Martin F."/>
        </authorList>
    </citation>
    <scope>NUCLEOTIDE SEQUENCE [LARGE SCALE GENOMIC DNA]</scope>
    <source>
        <strain evidence="2">Marx 270</strain>
    </source>
</reference>
<dbReference type="AlphaFoldDB" id="A0A0C3P9I0"/>
<organism evidence="1 2">
    <name type="scientific">Pisolithus tinctorius Marx 270</name>
    <dbReference type="NCBI Taxonomy" id="870435"/>
    <lineage>
        <taxon>Eukaryota</taxon>
        <taxon>Fungi</taxon>
        <taxon>Dikarya</taxon>
        <taxon>Basidiomycota</taxon>
        <taxon>Agaricomycotina</taxon>
        <taxon>Agaricomycetes</taxon>
        <taxon>Agaricomycetidae</taxon>
        <taxon>Boletales</taxon>
        <taxon>Sclerodermatineae</taxon>
        <taxon>Pisolithaceae</taxon>
        <taxon>Pisolithus</taxon>
    </lineage>
</organism>
<proteinExistence type="predicted"/>
<accession>A0A0C3P9I0</accession>
<name>A0A0C3P9I0_PISTI</name>
<evidence type="ECO:0000313" key="1">
    <source>
        <dbReference type="EMBL" id="KIO04199.1"/>
    </source>
</evidence>
<reference evidence="1 2" key="1">
    <citation type="submission" date="2014-04" db="EMBL/GenBank/DDBJ databases">
        <authorList>
            <consortium name="DOE Joint Genome Institute"/>
            <person name="Kuo A."/>
            <person name="Kohler A."/>
            <person name="Costa M.D."/>
            <person name="Nagy L.G."/>
            <person name="Floudas D."/>
            <person name="Copeland A."/>
            <person name="Barry K.W."/>
            <person name="Cichocki N."/>
            <person name="Veneault-Fourrey C."/>
            <person name="LaButti K."/>
            <person name="Lindquist E.A."/>
            <person name="Lipzen A."/>
            <person name="Lundell T."/>
            <person name="Morin E."/>
            <person name="Murat C."/>
            <person name="Sun H."/>
            <person name="Tunlid A."/>
            <person name="Henrissat B."/>
            <person name="Grigoriev I.V."/>
            <person name="Hibbett D.S."/>
            <person name="Martin F."/>
            <person name="Nordberg H.P."/>
            <person name="Cantor M.N."/>
            <person name="Hua S.X."/>
        </authorList>
    </citation>
    <scope>NUCLEOTIDE SEQUENCE [LARGE SCALE GENOMIC DNA]</scope>
    <source>
        <strain evidence="1 2">Marx 270</strain>
    </source>
</reference>
<dbReference type="Proteomes" id="UP000054217">
    <property type="component" value="Unassembled WGS sequence"/>
</dbReference>
<dbReference type="HOGENOM" id="CLU_2813434_0_0_1"/>
<keyword evidence="2" id="KW-1185">Reference proteome</keyword>
<dbReference type="InParanoid" id="A0A0C3P9I0"/>
<dbReference type="EMBL" id="KN831972">
    <property type="protein sequence ID" value="KIO04199.1"/>
    <property type="molecule type" value="Genomic_DNA"/>
</dbReference>
<evidence type="ECO:0000313" key="2">
    <source>
        <dbReference type="Proteomes" id="UP000054217"/>
    </source>
</evidence>
<sequence>MISTKVDTNKVISKLLLHTFIKLYDEELLTSSSGLGAQCQLCQLPFCSLRIQAASQINAGDRIGNAI</sequence>